<dbReference type="AlphaFoldDB" id="A0A6J4I7W8"/>
<sequence>AHQGIHRAPHGRGHGDGPLRAGRRRRHSRQPPHGGRRAGDGGVGSAGVRAFAGGHRLADARVRSTRRRAAGERGVPAARRRLARSHDARVGFAPRRTLLHRGDRTGSVRVRVRRRPRAPRRPVQARRATRRRPAVRDVGAGPGLPPPARRRRAPPSAGRPVRRRQEPDLRQAGGRRRAPWRRCRSPGGHDRRPARGRDGAARRFRPRAQRAAGRRARPRGGRGGGGAARRAPVRPDRHRRLRSLRPGSSRGAARVGAGERCRHRRRAAGGPGCAGVRRLGPRLRRAGRAPPAADPAGRRAALGRRGGRRGRWPFADGGRHRARRGGRPHPPFTRMARAAARTGLVRAAGGVFV</sequence>
<accession>A0A6J4I7W8</accession>
<name>A0A6J4I7W8_9PROT</name>
<feature type="compositionally biased region" description="Basic residues" evidence="1">
    <location>
        <begin position="173"/>
        <end position="184"/>
    </location>
</feature>
<dbReference type="EMBL" id="CADCTG010000145">
    <property type="protein sequence ID" value="CAA9242855.1"/>
    <property type="molecule type" value="Genomic_DNA"/>
</dbReference>
<feature type="compositionally biased region" description="Basic residues" evidence="1">
    <location>
        <begin position="301"/>
        <end position="311"/>
    </location>
</feature>
<reference evidence="2" key="1">
    <citation type="submission" date="2020-02" db="EMBL/GenBank/DDBJ databases">
        <authorList>
            <person name="Meier V. D."/>
        </authorList>
    </citation>
    <scope>NUCLEOTIDE SEQUENCE</scope>
    <source>
        <strain evidence="2">AVDCRST_MAG08</strain>
    </source>
</reference>
<feature type="compositionally biased region" description="Low complexity" evidence="1">
    <location>
        <begin position="244"/>
        <end position="258"/>
    </location>
</feature>
<gene>
    <name evidence="2" type="ORF">AVDCRST_MAG08-1715</name>
</gene>
<feature type="region of interest" description="Disordered" evidence="1">
    <location>
        <begin position="1"/>
        <end position="333"/>
    </location>
</feature>
<feature type="compositionally biased region" description="Basic residues" evidence="1">
    <location>
        <begin position="110"/>
        <end position="133"/>
    </location>
</feature>
<feature type="non-terminal residue" evidence="2">
    <location>
        <position position="353"/>
    </location>
</feature>
<feature type="compositionally biased region" description="Low complexity" evidence="1">
    <location>
        <begin position="288"/>
        <end position="300"/>
    </location>
</feature>
<feature type="non-terminal residue" evidence="2">
    <location>
        <position position="1"/>
    </location>
</feature>
<feature type="compositionally biased region" description="Basic and acidic residues" evidence="1">
    <location>
        <begin position="187"/>
        <end position="201"/>
    </location>
</feature>
<proteinExistence type="predicted"/>
<feature type="compositionally biased region" description="Basic residues" evidence="1">
    <location>
        <begin position="1"/>
        <end position="12"/>
    </location>
</feature>
<feature type="compositionally biased region" description="Basic residues" evidence="1">
    <location>
        <begin position="202"/>
        <end position="220"/>
    </location>
</feature>
<organism evidence="2">
    <name type="scientific">uncultured Acetobacteraceae bacterium</name>
    <dbReference type="NCBI Taxonomy" id="169975"/>
    <lineage>
        <taxon>Bacteria</taxon>
        <taxon>Pseudomonadati</taxon>
        <taxon>Pseudomonadota</taxon>
        <taxon>Alphaproteobacteria</taxon>
        <taxon>Acetobacterales</taxon>
        <taxon>Acetobacteraceae</taxon>
        <taxon>environmental samples</taxon>
    </lineage>
</organism>
<protein>
    <submittedName>
        <fullName evidence="2">Uncharacterized protein</fullName>
    </submittedName>
</protein>
<feature type="compositionally biased region" description="Basic residues" evidence="1">
    <location>
        <begin position="21"/>
        <end position="36"/>
    </location>
</feature>
<evidence type="ECO:0000313" key="2">
    <source>
        <dbReference type="EMBL" id="CAA9242855.1"/>
    </source>
</evidence>
<evidence type="ECO:0000256" key="1">
    <source>
        <dbReference type="SAM" id="MobiDB-lite"/>
    </source>
</evidence>